<dbReference type="KEGG" id="msao:MYCSP_07805"/>
<dbReference type="Proteomes" id="UP000192434">
    <property type="component" value="Unassembled WGS sequence"/>
</dbReference>
<evidence type="ECO:0000313" key="2">
    <source>
        <dbReference type="Proteomes" id="UP000192434"/>
    </source>
</evidence>
<accession>A0A1S4VPX0</accession>
<sequence>MRKLGLLVLAGALLLAFFVVYVRDRPERNEAPVSRDEAVGVASPTTVATIYIGGLVPAPFSDVDAVIGGEQPVYNEPRFSDESSSTEPPRQRSWTLASGTHVTVKCRAGLPYYTSEGRTWTPDLFVYYESGNPAVQGQGYIAGTAIALRGRTPDTNQLISGEQLRLCGR</sequence>
<dbReference type="EMBL" id="MVII01000007">
    <property type="protein sequence ID" value="ORB59435.1"/>
    <property type="molecule type" value="Genomic_DNA"/>
</dbReference>
<proteinExistence type="predicted"/>
<name>A0A1S4VPX0_9MYCO</name>
<protein>
    <submittedName>
        <fullName evidence="1">Uncharacterized protein</fullName>
    </submittedName>
</protein>
<reference evidence="1 2" key="1">
    <citation type="submission" date="2016-12" db="EMBL/GenBank/DDBJ databases">
        <title>The new phylogeny of genus Mycobacterium.</title>
        <authorList>
            <person name="Tortoli E."/>
            <person name="Trovato A."/>
            <person name="Cirillo D.M."/>
        </authorList>
    </citation>
    <scope>NUCLEOTIDE SEQUENCE [LARGE SCALE GENOMIC DNA]</scope>
    <source>
        <strain evidence="1 2">CCUG 66554</strain>
    </source>
</reference>
<evidence type="ECO:0000313" key="1">
    <source>
        <dbReference type="EMBL" id="ORB59435.1"/>
    </source>
</evidence>
<gene>
    <name evidence="1" type="ORF">BST43_07075</name>
</gene>
<comment type="caution">
    <text evidence="1">The sequence shown here is derived from an EMBL/GenBank/DDBJ whole genome shotgun (WGS) entry which is preliminary data.</text>
</comment>
<organism evidence="1 2">
    <name type="scientific">Mycobacteroides saopaulense</name>
    <dbReference type="NCBI Taxonomy" id="1578165"/>
    <lineage>
        <taxon>Bacteria</taxon>
        <taxon>Bacillati</taxon>
        <taxon>Actinomycetota</taxon>
        <taxon>Actinomycetes</taxon>
        <taxon>Mycobacteriales</taxon>
        <taxon>Mycobacteriaceae</taxon>
        <taxon>Mycobacteroides</taxon>
    </lineage>
</organism>
<dbReference type="AlphaFoldDB" id="A0A1S4VPX0"/>